<dbReference type="PANTHER" id="PTHR22948:SF29">
    <property type="entry name" value="FI02030P-RELATED"/>
    <property type="match status" value="1"/>
</dbReference>
<evidence type="ECO:0000259" key="2">
    <source>
        <dbReference type="PROSITE" id="PS50304"/>
    </source>
</evidence>
<dbReference type="Proteomes" id="UP000663877">
    <property type="component" value="Unassembled WGS sequence"/>
</dbReference>
<comment type="caution">
    <text evidence="4">The sequence shown here is derived from an EMBL/GenBank/DDBJ whole genome shotgun (WGS) entry which is preliminary data.</text>
</comment>
<feature type="domain" description="Tudor" evidence="2">
    <location>
        <begin position="517"/>
        <end position="577"/>
    </location>
</feature>
<dbReference type="EMBL" id="CAJNOI010000034">
    <property type="protein sequence ID" value="CAF0892126.1"/>
    <property type="molecule type" value="Genomic_DNA"/>
</dbReference>
<name>A0A815JPQ2_9BILA</name>
<dbReference type="Pfam" id="PF00567">
    <property type="entry name" value="TUDOR"/>
    <property type="match status" value="2"/>
</dbReference>
<gene>
    <name evidence="3" type="ORF">BJG266_LOCUS10008</name>
    <name evidence="4" type="ORF">QVE165_LOCUS35877</name>
</gene>
<dbReference type="PANTHER" id="PTHR22948">
    <property type="entry name" value="TUDOR DOMAIN CONTAINING PROTEIN"/>
    <property type="match status" value="1"/>
</dbReference>
<evidence type="ECO:0000256" key="1">
    <source>
        <dbReference type="SAM" id="MobiDB-lite"/>
    </source>
</evidence>
<protein>
    <recommendedName>
        <fullName evidence="2">Tudor domain-containing protein</fullName>
    </recommendedName>
</protein>
<keyword evidence="5" id="KW-1185">Reference proteome</keyword>
<dbReference type="Gene3D" id="2.30.30.140">
    <property type="match status" value="2"/>
</dbReference>
<evidence type="ECO:0000313" key="4">
    <source>
        <dbReference type="EMBL" id="CAF1384964.1"/>
    </source>
</evidence>
<dbReference type="CDD" id="cd20379">
    <property type="entry name" value="Tudor_dTUD-like"/>
    <property type="match status" value="1"/>
</dbReference>
<sequence>MQRPLRGYRGGIRIGPHFTHTHSMKHKDDDDNNNNNRSSSPNSNPDDMNDDINENNSTIKSKCSSRLSSKTINTDFESAIRSIRPLATNEKTTKTKPNIYSQKADLPQLNIIDKTTDNINEKINDKQSDHWFPKSDIGHVNSTDFIRHNHIESQQIKPPSLLTTSPPVGISTRPTAIIAPAGPTRSTSAFFTSNSSIKSATCYSIDDLQNNSSLKLNQHSKTSAFQPINSTQNSPLNTIDRQLKKNSQPTPMDIPKHKILERGQRLTKVHISHPQSPSIVHLMLSEDFNIACRLLHKMAAHLELQSNYIPTLPFKPEINHICACFHEGRWFRCRILEISSDLKTVTVIYLDWGMMIPVKIDPKYIRYLPNEFYGDPACSIICHLDGVPDQDDSIPANIITQCITLLSEDEYDVIVNDFHSTTGGKIILSINGQNINKQIQKLLLSNKIISAEDELIEQFQHEIQLSVGDELKALLSSFSGKDDSFYVLLINDNTAAIDRAMNELQEDHIPNREFLQIPQIKTLVVARYTDDGKYYRAWVKTIDLQHEQALVFFVDFGNESNVSFSDIYICPESVRTLPWLGIHVRLTNDKMTIKELTEFWKLTESHYIWIRVNEILKDSYGIQIKIDYTVYLRHERLKMLTSKQLIHKNIQTKSNEIFTYPKTSSEKNLSLLLPSTNDQNQIGSENILRSLIEMINNELRSLRHRINDSDEASQDRHSQLMQLLFTIVNLNNSNYQNMAH</sequence>
<dbReference type="FunFam" id="2.30.30.140:FF:000018">
    <property type="entry name" value="Serine/threonine-protein kinase 31"/>
    <property type="match status" value="1"/>
</dbReference>
<accession>A0A815JPQ2</accession>
<feature type="compositionally biased region" description="Low complexity" evidence="1">
    <location>
        <begin position="33"/>
        <end position="46"/>
    </location>
</feature>
<dbReference type="InterPro" id="IPR050621">
    <property type="entry name" value="Tudor_domain_containing"/>
</dbReference>
<reference evidence="4" key="1">
    <citation type="submission" date="2021-02" db="EMBL/GenBank/DDBJ databases">
        <authorList>
            <person name="Nowell W R."/>
        </authorList>
    </citation>
    <scope>NUCLEOTIDE SEQUENCE</scope>
</reference>
<dbReference type="EMBL" id="CAJNOM010000353">
    <property type="protein sequence ID" value="CAF1384964.1"/>
    <property type="molecule type" value="Genomic_DNA"/>
</dbReference>
<feature type="compositionally biased region" description="Polar residues" evidence="1">
    <location>
        <begin position="54"/>
        <end position="68"/>
    </location>
</feature>
<dbReference type="PROSITE" id="PS50304">
    <property type="entry name" value="TUDOR"/>
    <property type="match status" value="1"/>
</dbReference>
<dbReference type="SUPFAM" id="SSF63748">
    <property type="entry name" value="Tudor/PWWP/MBT"/>
    <property type="match status" value="2"/>
</dbReference>
<proteinExistence type="predicted"/>
<dbReference type="Proteomes" id="UP000663832">
    <property type="component" value="Unassembled WGS sequence"/>
</dbReference>
<organism evidence="4 5">
    <name type="scientific">Adineta steineri</name>
    <dbReference type="NCBI Taxonomy" id="433720"/>
    <lineage>
        <taxon>Eukaryota</taxon>
        <taxon>Metazoa</taxon>
        <taxon>Spiralia</taxon>
        <taxon>Gnathifera</taxon>
        <taxon>Rotifera</taxon>
        <taxon>Eurotatoria</taxon>
        <taxon>Bdelloidea</taxon>
        <taxon>Adinetida</taxon>
        <taxon>Adinetidae</taxon>
        <taxon>Adineta</taxon>
    </lineage>
</organism>
<dbReference type="InterPro" id="IPR002999">
    <property type="entry name" value="Tudor"/>
</dbReference>
<dbReference type="Gene3D" id="2.40.50.90">
    <property type="match status" value="2"/>
</dbReference>
<dbReference type="AlphaFoldDB" id="A0A815JPQ2"/>
<dbReference type="OrthoDB" id="10034606at2759"/>
<dbReference type="InterPro" id="IPR035437">
    <property type="entry name" value="SNase_OB-fold_sf"/>
</dbReference>
<feature type="region of interest" description="Disordered" evidence="1">
    <location>
        <begin position="1"/>
        <end position="68"/>
    </location>
</feature>
<evidence type="ECO:0000313" key="5">
    <source>
        <dbReference type="Proteomes" id="UP000663832"/>
    </source>
</evidence>
<evidence type="ECO:0000313" key="3">
    <source>
        <dbReference type="EMBL" id="CAF0892126.1"/>
    </source>
</evidence>
<dbReference type="SMART" id="SM00333">
    <property type="entry name" value="TUDOR"/>
    <property type="match status" value="2"/>
</dbReference>